<comment type="caution">
    <text evidence="2">The sequence shown here is derived from an EMBL/GenBank/DDBJ whole genome shotgun (WGS) entry which is preliminary data.</text>
</comment>
<keyword evidence="1" id="KW-0732">Signal</keyword>
<name>A0A9W8KWD8_9FUNG</name>
<dbReference type="Proteomes" id="UP001151518">
    <property type="component" value="Unassembled WGS sequence"/>
</dbReference>
<feature type="chain" id="PRO_5040735226" evidence="1">
    <location>
        <begin position="20"/>
        <end position="195"/>
    </location>
</feature>
<protein>
    <submittedName>
        <fullName evidence="2">Uncharacterized protein</fullName>
    </submittedName>
</protein>
<dbReference type="AlphaFoldDB" id="A0A9W8KWD8"/>
<evidence type="ECO:0000256" key="1">
    <source>
        <dbReference type="SAM" id="SignalP"/>
    </source>
</evidence>
<sequence length="195" mass="20746">MNTKLFATLLLFVSQLALADKVESETVAIHSSNPIVMGVDVDHATSTLSSTDAPTAVVKRDKPIISTVAASDSASTTPLVVEWLEAYLWRLTHSFPTTTPQVITKVLIVALLLLAFQLASADKVESETVAIHSSNPVAKGVDVDHATSTLSNVDAPSAIVKKDEVPSLTAWPSSLITVRPVPFNLARPATATRHE</sequence>
<gene>
    <name evidence="2" type="ORF">GGI25_005504</name>
</gene>
<evidence type="ECO:0000313" key="3">
    <source>
        <dbReference type="Proteomes" id="UP001151518"/>
    </source>
</evidence>
<dbReference type="EMBL" id="JANBTW010000103">
    <property type="protein sequence ID" value="KAJ2671386.1"/>
    <property type="molecule type" value="Genomic_DNA"/>
</dbReference>
<accession>A0A9W8KWD8</accession>
<proteinExistence type="predicted"/>
<evidence type="ECO:0000313" key="2">
    <source>
        <dbReference type="EMBL" id="KAJ2671386.1"/>
    </source>
</evidence>
<organism evidence="2 3">
    <name type="scientific">Coemansia spiralis</name>
    <dbReference type="NCBI Taxonomy" id="417178"/>
    <lineage>
        <taxon>Eukaryota</taxon>
        <taxon>Fungi</taxon>
        <taxon>Fungi incertae sedis</taxon>
        <taxon>Zoopagomycota</taxon>
        <taxon>Kickxellomycotina</taxon>
        <taxon>Kickxellomycetes</taxon>
        <taxon>Kickxellales</taxon>
        <taxon>Kickxellaceae</taxon>
        <taxon>Coemansia</taxon>
    </lineage>
</organism>
<reference evidence="2" key="1">
    <citation type="submission" date="2022-07" db="EMBL/GenBank/DDBJ databases">
        <title>Phylogenomic reconstructions and comparative analyses of Kickxellomycotina fungi.</title>
        <authorList>
            <person name="Reynolds N.K."/>
            <person name="Stajich J.E."/>
            <person name="Barry K."/>
            <person name="Grigoriev I.V."/>
            <person name="Crous P."/>
            <person name="Smith M.E."/>
        </authorList>
    </citation>
    <scope>NUCLEOTIDE SEQUENCE</scope>
    <source>
        <strain evidence="2">NRRL 3115</strain>
    </source>
</reference>
<feature type="signal peptide" evidence="1">
    <location>
        <begin position="1"/>
        <end position="19"/>
    </location>
</feature>